<keyword evidence="5" id="KW-0479">Metal-binding</keyword>
<proteinExistence type="inferred from homology"/>
<dbReference type="STRING" id="320778.ABT57_18670"/>
<comment type="similarity">
    <text evidence="2">Belongs to the prokaryotic molybdopterin-containing oxidoreductase family.</text>
</comment>
<dbReference type="Gene3D" id="2.20.25.90">
    <property type="entry name" value="ADC-like domains"/>
    <property type="match status" value="1"/>
</dbReference>
<keyword evidence="8" id="KW-0408">Iron</keyword>
<dbReference type="InterPro" id="IPR050612">
    <property type="entry name" value="Prok_Mopterin_Oxidored"/>
</dbReference>
<dbReference type="InterPro" id="IPR006656">
    <property type="entry name" value="Mopterin_OxRdtase"/>
</dbReference>
<evidence type="ECO:0000256" key="6">
    <source>
        <dbReference type="ARBA" id="ARBA00022729"/>
    </source>
</evidence>
<evidence type="ECO:0000256" key="1">
    <source>
        <dbReference type="ARBA" id="ARBA00001942"/>
    </source>
</evidence>
<dbReference type="InterPro" id="IPR006963">
    <property type="entry name" value="Mopterin_OxRdtase_4Fe-4S_dom"/>
</dbReference>
<dbReference type="GO" id="GO:0046872">
    <property type="term" value="F:metal ion binding"/>
    <property type="evidence" value="ECO:0007669"/>
    <property type="project" value="UniProtKB-KW"/>
</dbReference>
<dbReference type="Proteomes" id="UP000035909">
    <property type="component" value="Unassembled WGS sequence"/>
</dbReference>
<keyword evidence="7" id="KW-0560">Oxidoreductase</keyword>
<dbReference type="Pfam" id="PF01568">
    <property type="entry name" value="Molydop_binding"/>
    <property type="match status" value="1"/>
</dbReference>
<dbReference type="PANTHER" id="PTHR43742">
    <property type="entry name" value="TRIMETHYLAMINE-N-OXIDE REDUCTASE"/>
    <property type="match status" value="1"/>
</dbReference>
<evidence type="ECO:0000259" key="10">
    <source>
        <dbReference type="PROSITE" id="PS51669"/>
    </source>
</evidence>
<dbReference type="SUPFAM" id="SSF50692">
    <property type="entry name" value="ADC-like"/>
    <property type="match status" value="1"/>
</dbReference>
<dbReference type="CDD" id="cd02780">
    <property type="entry name" value="MopB_CT_Tetrathionate_Arsenate-R"/>
    <property type="match status" value="1"/>
</dbReference>
<comment type="caution">
    <text evidence="11">The sequence shown here is derived from an EMBL/GenBank/DDBJ whole genome shotgun (WGS) entry which is preliminary data.</text>
</comment>
<evidence type="ECO:0000256" key="9">
    <source>
        <dbReference type="ARBA" id="ARBA00023014"/>
    </source>
</evidence>
<keyword evidence="12" id="KW-1185">Reference proteome</keyword>
<evidence type="ECO:0000256" key="7">
    <source>
        <dbReference type="ARBA" id="ARBA00023002"/>
    </source>
</evidence>
<dbReference type="Gene3D" id="3.30.2070.10">
    <property type="entry name" value="Formate dehydrogenase/DMSO reductase"/>
    <property type="match status" value="1"/>
</dbReference>
<evidence type="ECO:0000256" key="3">
    <source>
        <dbReference type="ARBA" id="ARBA00022485"/>
    </source>
</evidence>
<keyword evidence="9" id="KW-0411">Iron-sulfur</keyword>
<dbReference type="Gene3D" id="3.40.228.10">
    <property type="entry name" value="Dimethylsulfoxide Reductase, domain 2"/>
    <property type="match status" value="1"/>
</dbReference>
<dbReference type="SMART" id="SM00926">
    <property type="entry name" value="Molybdop_Fe4S4"/>
    <property type="match status" value="1"/>
</dbReference>
<dbReference type="InterPro" id="IPR006311">
    <property type="entry name" value="TAT_signal"/>
</dbReference>
<keyword evidence="4" id="KW-0500">Molybdenum</keyword>
<reference evidence="11 12" key="1">
    <citation type="submission" date="2015-05" db="EMBL/GenBank/DDBJ databases">
        <title>Photobacterium galathea sp. nov.</title>
        <authorList>
            <person name="Machado H."/>
            <person name="Gram L."/>
        </authorList>
    </citation>
    <scope>NUCLEOTIDE SEQUENCE [LARGE SCALE GENOMIC DNA]</scope>
    <source>
        <strain evidence="11 12">DSM 22954</strain>
    </source>
</reference>
<dbReference type="InterPro" id="IPR037946">
    <property type="entry name" value="MopB_CT_Tetrathionate"/>
</dbReference>
<evidence type="ECO:0000256" key="8">
    <source>
        <dbReference type="ARBA" id="ARBA00023004"/>
    </source>
</evidence>
<dbReference type="InterPro" id="IPR006657">
    <property type="entry name" value="MoPterin_dinucl-bd_dom"/>
</dbReference>
<name>A0A0J1H4Q4_9GAMM</name>
<dbReference type="InterPro" id="IPR009010">
    <property type="entry name" value="Asp_de-COase-like_dom_sf"/>
</dbReference>
<dbReference type="PROSITE" id="PS51318">
    <property type="entry name" value="TAT"/>
    <property type="match status" value="1"/>
</dbReference>
<dbReference type="EMBL" id="LDOU01000020">
    <property type="protein sequence ID" value="KLV06718.1"/>
    <property type="molecule type" value="Genomic_DNA"/>
</dbReference>
<dbReference type="RefSeq" id="WP_047886784.1">
    <property type="nucleotide sequence ID" value="NZ_LDOU01000020.1"/>
</dbReference>
<dbReference type="Pfam" id="PF00384">
    <property type="entry name" value="Molybdopterin"/>
    <property type="match status" value="1"/>
</dbReference>
<dbReference type="GO" id="GO:0051539">
    <property type="term" value="F:4 iron, 4 sulfur cluster binding"/>
    <property type="evidence" value="ECO:0007669"/>
    <property type="project" value="UniProtKB-KW"/>
</dbReference>
<dbReference type="OrthoDB" id="9815647at2"/>
<evidence type="ECO:0000313" key="12">
    <source>
        <dbReference type="Proteomes" id="UP000035909"/>
    </source>
</evidence>
<keyword evidence="6" id="KW-0732">Signal</keyword>
<dbReference type="PANTHER" id="PTHR43742:SF9">
    <property type="entry name" value="TETRATHIONATE REDUCTASE SUBUNIT A"/>
    <property type="match status" value="1"/>
</dbReference>
<evidence type="ECO:0000313" key="11">
    <source>
        <dbReference type="EMBL" id="KLV06718.1"/>
    </source>
</evidence>
<accession>A0A0J1H4Q4</accession>
<sequence>MNVINKESFDISRRRFLIGAGAATSLALFGVNPIVKAMDKAGYTTTASVNSGQWVATTCNGCTSFCAKQVYVQQGRALHIRGNEFSKVHGTSSCPRQYIALQEQYDPDRLAQPVLRTNPKKGRDIDPQFKPISWDSAIALIADKIMALRESNETHKYVALRGRYSELSDVLIKNFTQVIGSPNDITHSALCAEADKLGSFFTEGDWGYRQYDIQDTRYILSFGVDPLSANRQVSYYCSEWGNTLDKAQVAIVDPRYSASAAKADEWLPIEPGQDGALGLALAHQVLVLGGWHKPFVGDFNDGINRFIANRDVDENTFNELHTHGLVHWWNSVLKTCTPEWAEPLCGISKQQIERLAIKLVDAAPRVQIWRSRGVQMQHRGAYTAMTLHALNGLLGAIDQEGGVLKWNSVPANKIPSSKKYVDEIGANGLKHEKIDRRGRLEFPALKEGKSGGGVVTNAVAQSILEADPYLPKVVLGYFNNFSFSAPGAKRWEEALTKVDFVAHITTNVSEFSWYADLLLPAPHFMFERWGIQKTSGNRYSQLSITQPLVPAMGEIHEDECGIPWLIAKELASRGFTEPLDYLTQEFRDPETGKSPTSPQEIAEYATKIVTQPLWDPQMYKSGDRFSGWEEFRQKGIWNSEPYLFRARWSHMKTATKKFEFYSDTLKLALEKHAKKHHVGVDEVMQATGYTATGEKAFMPHYEPPFRYGDPKQYPLLLVDHKSRLNREGRSANTPWYQNNLDIDPGSRKNADVAKINPIDANALGIQDGDPITITSEQGSIHCTASLFEGVRPGTIAKAYGQGHWAYGRIASDKFGAKARGGNNNELLPPAYERLSGSSAFYGQIGVRVEKA</sequence>
<comment type="cofactor">
    <cofactor evidence="1">
        <name>Mo-bis(molybdopterin guanine dinucleotide)</name>
        <dbReference type="ChEBI" id="CHEBI:60539"/>
    </cofactor>
</comment>
<dbReference type="PROSITE" id="PS51669">
    <property type="entry name" value="4FE4S_MOW_BIS_MGD"/>
    <property type="match status" value="1"/>
</dbReference>
<protein>
    <submittedName>
        <fullName evidence="11">Dehydrogenase</fullName>
    </submittedName>
</protein>
<dbReference type="SUPFAM" id="SSF53706">
    <property type="entry name" value="Formate dehydrogenase/DMSO reductase, domains 1-3"/>
    <property type="match status" value="1"/>
</dbReference>
<dbReference type="Gene3D" id="3.40.50.740">
    <property type="match status" value="1"/>
</dbReference>
<dbReference type="GO" id="GO:0016491">
    <property type="term" value="F:oxidoreductase activity"/>
    <property type="evidence" value="ECO:0007669"/>
    <property type="project" value="UniProtKB-KW"/>
</dbReference>
<evidence type="ECO:0000256" key="2">
    <source>
        <dbReference type="ARBA" id="ARBA00010312"/>
    </source>
</evidence>
<gene>
    <name evidence="11" type="ORF">ABT57_18670</name>
</gene>
<dbReference type="GO" id="GO:0043546">
    <property type="term" value="F:molybdopterin cofactor binding"/>
    <property type="evidence" value="ECO:0007669"/>
    <property type="project" value="InterPro"/>
</dbReference>
<keyword evidence="3" id="KW-0004">4Fe-4S</keyword>
<dbReference type="Gene3D" id="2.40.40.20">
    <property type="match status" value="1"/>
</dbReference>
<dbReference type="Pfam" id="PF04879">
    <property type="entry name" value="Molybdop_Fe4S4"/>
    <property type="match status" value="1"/>
</dbReference>
<evidence type="ECO:0000256" key="4">
    <source>
        <dbReference type="ARBA" id="ARBA00022505"/>
    </source>
</evidence>
<evidence type="ECO:0000256" key="5">
    <source>
        <dbReference type="ARBA" id="ARBA00022723"/>
    </source>
</evidence>
<organism evidence="11 12">
    <name type="scientific">Photobacterium ganghwense</name>
    <dbReference type="NCBI Taxonomy" id="320778"/>
    <lineage>
        <taxon>Bacteria</taxon>
        <taxon>Pseudomonadati</taxon>
        <taxon>Pseudomonadota</taxon>
        <taxon>Gammaproteobacteria</taxon>
        <taxon>Vibrionales</taxon>
        <taxon>Vibrionaceae</taxon>
        <taxon>Photobacterium</taxon>
    </lineage>
</organism>
<dbReference type="AlphaFoldDB" id="A0A0J1H4Q4"/>
<feature type="domain" description="4Fe-4S Mo/W bis-MGD-type" evidence="10">
    <location>
        <begin position="52"/>
        <end position="108"/>
    </location>
</feature>
<dbReference type="PATRIC" id="fig|320778.3.peg.4057"/>